<accession>K6ZL15</accession>
<protein>
    <recommendedName>
        <fullName evidence="3">Solute-binding protein family 3/N-terminal domain-containing protein</fullName>
    </recommendedName>
</protein>
<gene>
    <name evidence="1" type="ORF">C427_0654</name>
</gene>
<reference evidence="1 2" key="1">
    <citation type="journal article" date="2013" name="Genome Announc.">
        <title>Complete Genome Sequence of Glaciecola psychrophila Strain 170T.</title>
        <authorList>
            <person name="Yin J."/>
            <person name="Chen J."/>
            <person name="Liu G."/>
            <person name="Yu Y."/>
            <person name="Song L."/>
            <person name="Wang X."/>
            <person name="Qu X."/>
        </authorList>
    </citation>
    <scope>NUCLEOTIDE SEQUENCE [LARGE SCALE GENOMIC DNA]</scope>
    <source>
        <strain evidence="1 2">170</strain>
    </source>
</reference>
<proteinExistence type="predicted"/>
<sequence>MLQPITTCHAAEDVIKYVNSSSDRDQQKTYYVALLQLALKKAKHKFGPASLQAFGTSMVYRRKLMSLNSGKLDVMWAMTSKQREQDLLPILIPLFKGLIGYRVMVIQDTKQQELTHTLTTQQIKNMVAIQGIDWADTDILRTNGFKVETSDWYKSLYKSVSEGYYDYFPRSILEPWAEMQKYRFKNLVVENKHLLYYPAAMYFFVQKDNKALAQRLVFGLNQAIDDGSFDKLLYNYPAHQEALSKGKLSTRVIHKLSNPFLPKTAPLTDNRLWHQLQ</sequence>
<evidence type="ECO:0000313" key="2">
    <source>
        <dbReference type="Proteomes" id="UP000011864"/>
    </source>
</evidence>
<dbReference type="AlphaFoldDB" id="K6ZL15"/>
<dbReference type="Proteomes" id="UP000011864">
    <property type="component" value="Chromosome"/>
</dbReference>
<evidence type="ECO:0000313" key="1">
    <source>
        <dbReference type="EMBL" id="AGH42764.1"/>
    </source>
</evidence>
<dbReference type="STRING" id="1129794.C427_0654"/>
<dbReference type="SUPFAM" id="SSF53850">
    <property type="entry name" value="Periplasmic binding protein-like II"/>
    <property type="match status" value="1"/>
</dbReference>
<dbReference type="HOGENOM" id="CLU_066015_1_0_6"/>
<name>K6ZL15_9ALTE</name>
<dbReference type="KEGG" id="gps:C427_0654"/>
<keyword evidence="2" id="KW-1185">Reference proteome</keyword>
<dbReference type="EMBL" id="CP003837">
    <property type="protein sequence ID" value="AGH42764.1"/>
    <property type="molecule type" value="Genomic_DNA"/>
</dbReference>
<dbReference type="PATRIC" id="fig|1129794.4.peg.649"/>
<dbReference type="OrthoDB" id="547680at2"/>
<organism evidence="1 2">
    <name type="scientific">Paraglaciecola psychrophila 170</name>
    <dbReference type="NCBI Taxonomy" id="1129794"/>
    <lineage>
        <taxon>Bacteria</taxon>
        <taxon>Pseudomonadati</taxon>
        <taxon>Pseudomonadota</taxon>
        <taxon>Gammaproteobacteria</taxon>
        <taxon>Alteromonadales</taxon>
        <taxon>Alteromonadaceae</taxon>
        <taxon>Paraglaciecola</taxon>
    </lineage>
</organism>
<evidence type="ECO:0008006" key="3">
    <source>
        <dbReference type="Google" id="ProtNLM"/>
    </source>
</evidence>
<dbReference type="eggNOG" id="COG0834">
    <property type="taxonomic scope" value="Bacteria"/>
</dbReference>
<dbReference type="Gene3D" id="3.40.190.10">
    <property type="entry name" value="Periplasmic binding protein-like II"/>
    <property type="match status" value="2"/>
</dbReference>